<sequence>MSHSNKNLGEKCNLQRKLNARNDLLLAKCKLVKDLSVEKFKVEIPNNGVKEKKYISNNKKETNGKHKSNCGSSLYNEQYGKNVENNNWCIPKTKKYSYLEKKIFKELDYKDYLRNIKIIEDNKCKKLAHRKFRIRIALLLLFFLVLILPILDLSIEKFTDGGLMGLLGLLYPTKDAAKSQGSMVLHGIDGILIKLLNIEDWGVSKAIRGSTIFFYCIPFFIFIVIFILGMIYYYKKVIKYENVKFKKRLNRK</sequence>
<dbReference type="AlphaFoldDB" id="A0A1A8X5D5"/>
<dbReference type="Proteomes" id="UP000078597">
    <property type="component" value="Unassembled WGS sequence"/>
</dbReference>
<protein>
    <recommendedName>
        <fullName evidence="4">Fam-l protein</fullName>
    </recommendedName>
</protein>
<evidence type="ECO:0000256" key="1">
    <source>
        <dbReference type="SAM" id="Phobius"/>
    </source>
</evidence>
<evidence type="ECO:0008006" key="4">
    <source>
        <dbReference type="Google" id="ProtNLM"/>
    </source>
</evidence>
<proteinExistence type="predicted"/>
<keyword evidence="1" id="KW-0812">Transmembrane</keyword>
<evidence type="ECO:0000313" key="3">
    <source>
        <dbReference type="Proteomes" id="UP000078597"/>
    </source>
</evidence>
<dbReference type="EMBL" id="FLQW01005427">
    <property type="protein sequence ID" value="SBS98983.1"/>
    <property type="molecule type" value="Genomic_DNA"/>
</dbReference>
<dbReference type="VEuPathDB" id="PlasmoDB:PmUG01_06026500"/>
<gene>
    <name evidence="2" type="ORF">PMALA_066470</name>
</gene>
<name>A0A1A8X5D5_PLAMA</name>
<accession>A0A1A8X5D5</accession>
<keyword evidence="1" id="KW-1133">Transmembrane helix</keyword>
<feature type="transmembrane region" description="Helical" evidence="1">
    <location>
        <begin position="132"/>
        <end position="151"/>
    </location>
</feature>
<dbReference type="InterPro" id="IPR022139">
    <property type="entry name" value="Fam-L/Fam-M-like_plasmodium"/>
</dbReference>
<feature type="transmembrane region" description="Helical" evidence="1">
    <location>
        <begin position="212"/>
        <end position="234"/>
    </location>
</feature>
<evidence type="ECO:0000313" key="2">
    <source>
        <dbReference type="EMBL" id="SBS98983.1"/>
    </source>
</evidence>
<organism evidence="2 3">
    <name type="scientific">Plasmodium malariae</name>
    <dbReference type="NCBI Taxonomy" id="5858"/>
    <lineage>
        <taxon>Eukaryota</taxon>
        <taxon>Sar</taxon>
        <taxon>Alveolata</taxon>
        <taxon>Apicomplexa</taxon>
        <taxon>Aconoidasida</taxon>
        <taxon>Haemosporida</taxon>
        <taxon>Plasmodiidae</taxon>
        <taxon>Plasmodium</taxon>
        <taxon>Plasmodium (Plasmodium)</taxon>
    </lineage>
</organism>
<keyword evidence="1" id="KW-0472">Membrane</keyword>
<dbReference type="Pfam" id="PF12420">
    <property type="entry name" value="DUF3671"/>
    <property type="match status" value="1"/>
</dbReference>
<reference evidence="3" key="1">
    <citation type="submission" date="2016-05" db="EMBL/GenBank/DDBJ databases">
        <authorList>
            <person name="Naeem Raeece"/>
        </authorList>
    </citation>
    <scope>NUCLEOTIDE SEQUENCE [LARGE SCALE GENOMIC DNA]</scope>
</reference>